<evidence type="ECO:0000256" key="2">
    <source>
        <dbReference type="SAM" id="Phobius"/>
    </source>
</evidence>
<dbReference type="RefSeq" id="WP_309956034.1">
    <property type="nucleotide sequence ID" value="NZ_JAVDUJ010000001.1"/>
</dbReference>
<dbReference type="CDD" id="cd00093">
    <property type="entry name" value="HTH_XRE"/>
    <property type="match status" value="1"/>
</dbReference>
<feature type="domain" description="HTH cro/C1-type" evidence="3">
    <location>
        <begin position="7"/>
        <end position="61"/>
    </location>
</feature>
<dbReference type="Pfam" id="PF01381">
    <property type="entry name" value="HTH_3"/>
    <property type="match status" value="1"/>
</dbReference>
<keyword evidence="2" id="KW-0472">Membrane</keyword>
<dbReference type="SUPFAM" id="SSF47413">
    <property type="entry name" value="lambda repressor-like DNA-binding domains"/>
    <property type="match status" value="1"/>
</dbReference>
<evidence type="ECO:0000313" key="5">
    <source>
        <dbReference type="Proteomes" id="UP001266099"/>
    </source>
</evidence>
<dbReference type="InterPro" id="IPR010982">
    <property type="entry name" value="Lambda_DNA-bd_dom_sf"/>
</dbReference>
<dbReference type="PROSITE" id="PS50943">
    <property type="entry name" value="HTH_CROC1"/>
    <property type="match status" value="1"/>
</dbReference>
<accession>A0ABU1T1Y5</accession>
<evidence type="ECO:0000313" key="4">
    <source>
        <dbReference type="EMBL" id="MDR6939385.1"/>
    </source>
</evidence>
<dbReference type="Proteomes" id="UP001266099">
    <property type="component" value="Unassembled WGS sequence"/>
</dbReference>
<evidence type="ECO:0000256" key="1">
    <source>
        <dbReference type="ARBA" id="ARBA00023125"/>
    </source>
</evidence>
<dbReference type="EMBL" id="JAVDUJ010000001">
    <property type="protein sequence ID" value="MDR6939385.1"/>
    <property type="molecule type" value="Genomic_DNA"/>
</dbReference>
<dbReference type="PANTHER" id="PTHR46558">
    <property type="entry name" value="TRACRIPTIONAL REGULATORY PROTEIN-RELATED-RELATED"/>
    <property type="match status" value="1"/>
</dbReference>
<feature type="transmembrane region" description="Helical" evidence="2">
    <location>
        <begin position="125"/>
        <end position="144"/>
    </location>
</feature>
<gene>
    <name evidence="4" type="ORF">J2S36_000928</name>
</gene>
<keyword evidence="2" id="KW-0812">Transmembrane</keyword>
<evidence type="ECO:0000259" key="3">
    <source>
        <dbReference type="PROSITE" id="PS50943"/>
    </source>
</evidence>
<comment type="caution">
    <text evidence="4">The sequence shown here is derived from an EMBL/GenBank/DDBJ whole genome shotgun (WGS) entry which is preliminary data.</text>
</comment>
<organism evidence="4 5">
    <name type="scientific">Arcanobacterium hippocoleae</name>
    <dbReference type="NCBI Taxonomy" id="149017"/>
    <lineage>
        <taxon>Bacteria</taxon>
        <taxon>Bacillati</taxon>
        <taxon>Actinomycetota</taxon>
        <taxon>Actinomycetes</taxon>
        <taxon>Actinomycetales</taxon>
        <taxon>Actinomycetaceae</taxon>
        <taxon>Arcanobacterium</taxon>
    </lineage>
</organism>
<name>A0ABU1T1Y5_9ACTO</name>
<proteinExistence type="predicted"/>
<sequence>MALADRIRECRTNLGFSQAELAERIHVSRQAVTKWESGKGYPDIDNLKAMSVLFAVSVDYLLDEEPGPITDAKMRVPIDLDNLTAEHTSTGAKHAKYDVAVRQVFPTAIIKPLRHRRKNTKSESVIEWIISALNYFIIDVFGIFDLRDRLEKLNERYYLVEEKNRQLLATVTPEAVIAEELSHRVDKKFRVGQDAYRVVNRTI</sequence>
<reference evidence="4 5" key="1">
    <citation type="submission" date="2023-07" db="EMBL/GenBank/DDBJ databases">
        <title>Sequencing the genomes of 1000 actinobacteria strains.</title>
        <authorList>
            <person name="Klenk H.-P."/>
        </authorList>
    </citation>
    <scope>NUCLEOTIDE SEQUENCE [LARGE SCALE GENOMIC DNA]</scope>
    <source>
        <strain evidence="4 5">DSM 15539</strain>
    </source>
</reference>
<keyword evidence="1" id="KW-0238">DNA-binding</keyword>
<protein>
    <submittedName>
        <fullName evidence="4">Transcriptional regulator with XRE-family HTH domain</fullName>
    </submittedName>
</protein>
<keyword evidence="2" id="KW-1133">Transmembrane helix</keyword>
<dbReference type="PANTHER" id="PTHR46558:SF11">
    <property type="entry name" value="HTH-TYPE TRANSCRIPTIONAL REGULATOR XRE"/>
    <property type="match status" value="1"/>
</dbReference>
<keyword evidence="5" id="KW-1185">Reference proteome</keyword>
<dbReference type="SMART" id="SM00530">
    <property type="entry name" value="HTH_XRE"/>
    <property type="match status" value="1"/>
</dbReference>
<dbReference type="Gene3D" id="1.10.260.40">
    <property type="entry name" value="lambda repressor-like DNA-binding domains"/>
    <property type="match status" value="1"/>
</dbReference>
<dbReference type="InterPro" id="IPR001387">
    <property type="entry name" value="Cro/C1-type_HTH"/>
</dbReference>